<keyword evidence="4 7" id="KW-0812">Transmembrane</keyword>
<evidence type="ECO:0000256" key="4">
    <source>
        <dbReference type="ARBA" id="ARBA00022692"/>
    </source>
</evidence>
<evidence type="ECO:0000256" key="5">
    <source>
        <dbReference type="ARBA" id="ARBA00022989"/>
    </source>
</evidence>
<organism evidence="9 10">
    <name type="scientific">Candidatus Lloydbacteria bacterium RIFCSPHIGHO2_01_FULL_49_22</name>
    <dbReference type="NCBI Taxonomy" id="1798658"/>
    <lineage>
        <taxon>Bacteria</taxon>
        <taxon>Candidatus Lloydiibacteriota</taxon>
    </lineage>
</organism>
<protein>
    <recommendedName>
        <fullName evidence="8">VTT domain-containing protein</fullName>
    </recommendedName>
</protein>
<comment type="caution">
    <text evidence="9">The sequence shown here is derived from an EMBL/GenBank/DDBJ whole genome shotgun (WGS) entry which is preliminary data.</text>
</comment>
<dbReference type="AlphaFoldDB" id="A0A1G2CWI0"/>
<evidence type="ECO:0000313" key="9">
    <source>
        <dbReference type="EMBL" id="OGZ04848.1"/>
    </source>
</evidence>
<feature type="transmembrane region" description="Helical" evidence="7">
    <location>
        <begin position="52"/>
        <end position="74"/>
    </location>
</feature>
<feature type="domain" description="VTT" evidence="8">
    <location>
        <begin position="32"/>
        <end position="157"/>
    </location>
</feature>
<name>A0A1G2CWI0_9BACT</name>
<keyword evidence="3 7" id="KW-1003">Cell membrane</keyword>
<feature type="transmembrane region" description="Helical" evidence="7">
    <location>
        <begin position="138"/>
        <end position="160"/>
    </location>
</feature>
<evidence type="ECO:0000256" key="6">
    <source>
        <dbReference type="ARBA" id="ARBA00023136"/>
    </source>
</evidence>
<evidence type="ECO:0000256" key="3">
    <source>
        <dbReference type="ARBA" id="ARBA00022475"/>
    </source>
</evidence>
<keyword evidence="5 7" id="KW-1133">Transmembrane helix</keyword>
<dbReference type="InterPro" id="IPR032818">
    <property type="entry name" value="DedA-like"/>
</dbReference>
<dbReference type="Proteomes" id="UP000177122">
    <property type="component" value="Unassembled WGS sequence"/>
</dbReference>
<feature type="transmembrane region" description="Helical" evidence="7">
    <location>
        <begin position="172"/>
        <end position="190"/>
    </location>
</feature>
<dbReference type="Pfam" id="PF09335">
    <property type="entry name" value="VTT_dom"/>
    <property type="match status" value="1"/>
</dbReference>
<dbReference type="InterPro" id="IPR032816">
    <property type="entry name" value="VTT_dom"/>
</dbReference>
<dbReference type="PANTHER" id="PTHR30353:SF0">
    <property type="entry name" value="TRANSMEMBRANE PROTEIN"/>
    <property type="match status" value="1"/>
</dbReference>
<evidence type="ECO:0000256" key="1">
    <source>
        <dbReference type="ARBA" id="ARBA00004651"/>
    </source>
</evidence>
<reference evidence="9 10" key="1">
    <citation type="journal article" date="2016" name="Nat. Commun.">
        <title>Thousands of microbial genomes shed light on interconnected biogeochemical processes in an aquifer system.</title>
        <authorList>
            <person name="Anantharaman K."/>
            <person name="Brown C.T."/>
            <person name="Hug L.A."/>
            <person name="Sharon I."/>
            <person name="Castelle C.J."/>
            <person name="Probst A.J."/>
            <person name="Thomas B.C."/>
            <person name="Singh A."/>
            <person name="Wilkins M.J."/>
            <person name="Karaoz U."/>
            <person name="Brodie E.L."/>
            <person name="Williams K.H."/>
            <person name="Hubbard S.S."/>
            <person name="Banfield J.F."/>
        </authorList>
    </citation>
    <scope>NUCLEOTIDE SEQUENCE [LARGE SCALE GENOMIC DNA]</scope>
</reference>
<dbReference type="GO" id="GO:0005886">
    <property type="term" value="C:plasma membrane"/>
    <property type="evidence" value="ECO:0007669"/>
    <property type="project" value="UniProtKB-SubCell"/>
</dbReference>
<dbReference type="EMBL" id="MHLI01000019">
    <property type="protein sequence ID" value="OGZ04848.1"/>
    <property type="molecule type" value="Genomic_DNA"/>
</dbReference>
<evidence type="ECO:0000256" key="7">
    <source>
        <dbReference type="RuleBase" id="RU367016"/>
    </source>
</evidence>
<evidence type="ECO:0000259" key="8">
    <source>
        <dbReference type="Pfam" id="PF09335"/>
    </source>
</evidence>
<keyword evidence="6 7" id="KW-0472">Membrane</keyword>
<accession>A0A1G2CWI0</accession>
<evidence type="ECO:0000313" key="10">
    <source>
        <dbReference type="Proteomes" id="UP000177122"/>
    </source>
</evidence>
<sequence>MEYLQGVIIGFGYAGVGGAIFAESGLFFGAFLPGDSLLFTVGLLASQEHFNIAILWAIVVTMAILGDNVGYMFGKMVGKRIFTKEDSFFFRKSHVLKAQTFYEAHGKKAIVMARFVPIIRTFAPIVAGVAHMEYHTFFAFNVIGGVLWGTLLLFSGYFVGQYVPNAGHYLEWIIIAIILLSILPIAIEYYRVRKK</sequence>
<evidence type="ECO:0000256" key="2">
    <source>
        <dbReference type="ARBA" id="ARBA00010792"/>
    </source>
</evidence>
<dbReference type="PANTHER" id="PTHR30353">
    <property type="entry name" value="INNER MEMBRANE PROTEIN DEDA-RELATED"/>
    <property type="match status" value="1"/>
</dbReference>
<feature type="transmembrane region" description="Helical" evidence="7">
    <location>
        <begin position="7"/>
        <end position="32"/>
    </location>
</feature>
<gene>
    <name evidence="9" type="ORF">A2845_05140</name>
</gene>
<proteinExistence type="inferred from homology"/>
<comment type="subcellular location">
    <subcellularLocation>
        <location evidence="1 7">Cell membrane</location>
        <topology evidence="1 7">Multi-pass membrane protein</topology>
    </subcellularLocation>
</comment>
<comment type="similarity">
    <text evidence="2 7">Belongs to the DedA family.</text>
</comment>